<evidence type="ECO:0000259" key="5">
    <source>
        <dbReference type="PROSITE" id="PS50977"/>
    </source>
</evidence>
<organism evidence="6 7">
    <name type="scientific">Lutimaribacter saemankumensis</name>
    <dbReference type="NCBI Taxonomy" id="490829"/>
    <lineage>
        <taxon>Bacteria</taxon>
        <taxon>Pseudomonadati</taxon>
        <taxon>Pseudomonadota</taxon>
        <taxon>Alphaproteobacteria</taxon>
        <taxon>Rhodobacterales</taxon>
        <taxon>Roseobacteraceae</taxon>
        <taxon>Lutimaribacter</taxon>
    </lineage>
</organism>
<keyword evidence="2 4" id="KW-0238">DNA-binding</keyword>
<dbReference type="STRING" id="490829.SAMN05421850_1032"/>
<dbReference type="PRINTS" id="PR00455">
    <property type="entry name" value="HTHTETR"/>
</dbReference>
<accession>A0A1G8KR21</accession>
<feature type="domain" description="HTH tetR-type" evidence="5">
    <location>
        <begin position="11"/>
        <end position="71"/>
    </location>
</feature>
<evidence type="ECO:0000256" key="4">
    <source>
        <dbReference type="PROSITE-ProRule" id="PRU00335"/>
    </source>
</evidence>
<dbReference type="EMBL" id="FNEB01000003">
    <property type="protein sequence ID" value="SDI45812.1"/>
    <property type="molecule type" value="Genomic_DNA"/>
</dbReference>
<evidence type="ECO:0000313" key="7">
    <source>
        <dbReference type="Proteomes" id="UP000199340"/>
    </source>
</evidence>
<dbReference type="RefSeq" id="WP_217629229.1">
    <property type="nucleotide sequence ID" value="NZ_FNEB01000003.1"/>
</dbReference>
<evidence type="ECO:0000256" key="2">
    <source>
        <dbReference type="ARBA" id="ARBA00023125"/>
    </source>
</evidence>
<reference evidence="6 7" key="1">
    <citation type="submission" date="2016-10" db="EMBL/GenBank/DDBJ databases">
        <authorList>
            <person name="de Groot N.N."/>
        </authorList>
    </citation>
    <scope>NUCLEOTIDE SEQUENCE [LARGE SCALE GENOMIC DNA]</scope>
    <source>
        <strain evidence="6 7">DSM 28010</strain>
    </source>
</reference>
<dbReference type="Proteomes" id="UP000199340">
    <property type="component" value="Unassembled WGS sequence"/>
</dbReference>
<name>A0A1G8KR21_9RHOB</name>
<protein>
    <submittedName>
        <fullName evidence="6">Regulatory protein, tetR family</fullName>
    </submittedName>
</protein>
<dbReference type="InterPro" id="IPR009057">
    <property type="entry name" value="Homeodomain-like_sf"/>
</dbReference>
<dbReference type="SUPFAM" id="SSF46689">
    <property type="entry name" value="Homeodomain-like"/>
    <property type="match status" value="1"/>
</dbReference>
<gene>
    <name evidence="6" type="ORF">SAMN05421850_1032</name>
</gene>
<evidence type="ECO:0000256" key="3">
    <source>
        <dbReference type="ARBA" id="ARBA00023163"/>
    </source>
</evidence>
<dbReference type="GO" id="GO:0000976">
    <property type="term" value="F:transcription cis-regulatory region binding"/>
    <property type="evidence" value="ECO:0007669"/>
    <property type="project" value="TreeGrafter"/>
</dbReference>
<dbReference type="PANTHER" id="PTHR30055:SF234">
    <property type="entry name" value="HTH-TYPE TRANSCRIPTIONAL REGULATOR BETI"/>
    <property type="match status" value="1"/>
</dbReference>
<feature type="DNA-binding region" description="H-T-H motif" evidence="4">
    <location>
        <begin position="34"/>
        <end position="53"/>
    </location>
</feature>
<dbReference type="GO" id="GO:0003700">
    <property type="term" value="F:DNA-binding transcription factor activity"/>
    <property type="evidence" value="ECO:0007669"/>
    <property type="project" value="TreeGrafter"/>
</dbReference>
<keyword evidence="3" id="KW-0804">Transcription</keyword>
<evidence type="ECO:0000313" key="6">
    <source>
        <dbReference type="EMBL" id="SDI45812.1"/>
    </source>
</evidence>
<dbReference type="InterPro" id="IPR050109">
    <property type="entry name" value="HTH-type_TetR-like_transc_reg"/>
</dbReference>
<sequence>MGRYKSQKFADMKRRAILDAATAEFEAKGPDNASMRAIASGAGVTTGAIYSMFEGKEDLYSALLLESLERLEVHVAEQTALAQSVEEAVTASVMAFFSYYRDRPFEVHEQPDLIGPR</sequence>
<evidence type="ECO:0000256" key="1">
    <source>
        <dbReference type="ARBA" id="ARBA00023015"/>
    </source>
</evidence>
<keyword evidence="7" id="KW-1185">Reference proteome</keyword>
<keyword evidence="1" id="KW-0805">Transcription regulation</keyword>
<dbReference type="PROSITE" id="PS50977">
    <property type="entry name" value="HTH_TETR_2"/>
    <property type="match status" value="1"/>
</dbReference>
<dbReference type="Pfam" id="PF00440">
    <property type="entry name" value="TetR_N"/>
    <property type="match status" value="1"/>
</dbReference>
<proteinExistence type="predicted"/>
<dbReference type="AlphaFoldDB" id="A0A1G8KR21"/>
<dbReference type="PANTHER" id="PTHR30055">
    <property type="entry name" value="HTH-TYPE TRANSCRIPTIONAL REGULATOR RUTR"/>
    <property type="match status" value="1"/>
</dbReference>
<dbReference type="InterPro" id="IPR001647">
    <property type="entry name" value="HTH_TetR"/>
</dbReference>
<dbReference type="Gene3D" id="1.10.357.10">
    <property type="entry name" value="Tetracycline Repressor, domain 2"/>
    <property type="match status" value="1"/>
</dbReference>